<dbReference type="AlphaFoldDB" id="A0A8C4WUI8"/>
<evidence type="ECO:0000256" key="11">
    <source>
        <dbReference type="RuleBase" id="RU365024"/>
    </source>
</evidence>
<dbReference type="PROSITE" id="PS50035">
    <property type="entry name" value="PLD"/>
    <property type="match status" value="1"/>
</dbReference>
<dbReference type="SUPFAM" id="SSF56024">
    <property type="entry name" value="Phospholipase D/nuclease"/>
    <property type="match status" value="1"/>
</dbReference>
<keyword evidence="11" id="KW-0067">ATP-binding</keyword>
<dbReference type="InterPro" id="IPR016270">
    <property type="entry name" value="PGS1"/>
</dbReference>
<evidence type="ECO:0000256" key="3">
    <source>
        <dbReference type="ARBA" id="ARBA00010682"/>
    </source>
</evidence>
<reference evidence="13" key="2">
    <citation type="submission" date="2025-08" db="UniProtKB">
        <authorList>
            <consortium name="Ensembl"/>
        </authorList>
    </citation>
    <scope>IDENTIFICATION</scope>
</reference>
<keyword evidence="8 11" id="KW-0594">Phospholipid biosynthesis</keyword>
<evidence type="ECO:0000256" key="5">
    <source>
        <dbReference type="ARBA" id="ARBA00022679"/>
    </source>
</evidence>
<keyword evidence="9 11" id="KW-1208">Phospholipid metabolism</keyword>
<evidence type="ECO:0000256" key="6">
    <source>
        <dbReference type="ARBA" id="ARBA00022737"/>
    </source>
</evidence>
<dbReference type="PANTHER" id="PTHR12586:SF1">
    <property type="entry name" value="CDP-DIACYLGLYCEROL--GLYCEROL-3-PHOSPHATE 3-PHOSPHATIDYLTRANSFERASE, MITOCHONDRIAL"/>
    <property type="match status" value="1"/>
</dbReference>
<keyword evidence="6" id="KW-0677">Repeat</keyword>
<dbReference type="Ensembl" id="ENSGEVT00005021192.1">
    <property type="protein sequence ID" value="ENSGEVP00005020177.1"/>
    <property type="gene ID" value="ENSGEVG00005014336.1"/>
</dbReference>
<dbReference type="OrthoDB" id="10250191at2759"/>
<name>A0A8C4WUI8_9SAUR</name>
<dbReference type="CDD" id="cd09135">
    <property type="entry name" value="PLDc_PGS1_euk_1"/>
    <property type="match status" value="1"/>
</dbReference>
<keyword evidence="5 11" id="KW-0808">Transferase</keyword>
<dbReference type="UniPathway" id="UPA00084">
    <property type="reaction ID" value="UER00503"/>
</dbReference>
<dbReference type="GO" id="GO:0008444">
    <property type="term" value="F:CDP-diacylglycerol-glycerol-3-phosphate 3-phosphatidyltransferase activity"/>
    <property type="evidence" value="ECO:0007669"/>
    <property type="project" value="UniProtKB-EC"/>
</dbReference>
<sequence length="247" mass="28445">MKVDCIEETLERSLQASGHSDFRVSILLDFTRGSRGRNNSRTMLLPLLRRFPEQVRVSLFHTPNLRGLLKRLIPERFNETIGLQHIKVYLFDDNVILSGANLSDSYFTNRQDRYVFLQDSPEIADFFTELVDAIGDVSLQLQSDDTVQMMEGMVHPYQGLWLYLAGSSLPCLTLIGSPNFGYRSVHRDLEAQVAIVTENRDLQQQLHQEQEQLYLKSGVVSSSTFEQPTRYVKLWVKLVTPLIKNFF</sequence>
<dbReference type="InterPro" id="IPR001736">
    <property type="entry name" value="PLipase_D/transphosphatidylase"/>
</dbReference>
<keyword evidence="7 11" id="KW-0443">Lipid metabolism</keyword>
<keyword evidence="11" id="KW-0547">Nucleotide-binding</keyword>
<comment type="similarity">
    <text evidence="3 11">Belongs to the CDP-alcohol phosphatidyltransferase class-II family.</text>
</comment>
<comment type="pathway">
    <text evidence="2 11">Phospholipid metabolism; phosphatidylglycerol biosynthesis; phosphatidylglycerol from CDP-diacylglycerol: step 1/2.</text>
</comment>
<evidence type="ECO:0000313" key="14">
    <source>
        <dbReference type="Proteomes" id="UP000694390"/>
    </source>
</evidence>
<evidence type="ECO:0000256" key="9">
    <source>
        <dbReference type="ARBA" id="ARBA00023264"/>
    </source>
</evidence>
<reference evidence="13" key="3">
    <citation type="submission" date="2025-09" db="UniProtKB">
        <authorList>
            <consortium name="Ensembl"/>
        </authorList>
    </citation>
    <scope>IDENTIFICATION</scope>
</reference>
<dbReference type="GeneTree" id="ENSGT00390000002373"/>
<evidence type="ECO:0000256" key="4">
    <source>
        <dbReference type="ARBA" id="ARBA00022516"/>
    </source>
</evidence>
<evidence type="ECO:0000256" key="10">
    <source>
        <dbReference type="ARBA" id="ARBA00048586"/>
    </source>
</evidence>
<accession>A0A8C4WUI8</accession>
<evidence type="ECO:0000259" key="12">
    <source>
        <dbReference type="PROSITE" id="PS50035"/>
    </source>
</evidence>
<dbReference type="GO" id="GO:0005739">
    <property type="term" value="C:mitochondrion"/>
    <property type="evidence" value="ECO:0007669"/>
    <property type="project" value="UniProtKB-SubCell"/>
</dbReference>
<dbReference type="Gene3D" id="3.30.870.10">
    <property type="entry name" value="Endonuclease Chain A"/>
    <property type="match status" value="2"/>
</dbReference>
<feature type="domain" description="PLD phosphodiesterase" evidence="12">
    <location>
        <begin position="80"/>
        <end position="106"/>
    </location>
</feature>
<gene>
    <name evidence="13" type="primary">PGS1</name>
</gene>
<proteinExistence type="inferred from homology"/>
<dbReference type="PANTHER" id="PTHR12586">
    <property type="entry name" value="CDP-DIACYLGLYCEROL--SERINE O-PHOSPHATIDYLTRANSFERASE"/>
    <property type="match status" value="1"/>
</dbReference>
<comment type="catalytic activity">
    <reaction evidence="10 11">
        <text>a CDP-1,2-diacyl-sn-glycerol + sn-glycerol 3-phosphate = a 1,2-diacyl-sn-glycero-3-phospho-(1'-sn-glycero-3'-phosphate) + CMP + H(+)</text>
        <dbReference type="Rhea" id="RHEA:12593"/>
        <dbReference type="ChEBI" id="CHEBI:15378"/>
        <dbReference type="ChEBI" id="CHEBI:57597"/>
        <dbReference type="ChEBI" id="CHEBI:58332"/>
        <dbReference type="ChEBI" id="CHEBI:60110"/>
        <dbReference type="ChEBI" id="CHEBI:60377"/>
        <dbReference type="EC" id="2.7.8.5"/>
    </reaction>
</comment>
<dbReference type="Proteomes" id="UP000694390">
    <property type="component" value="Chromosome 15"/>
</dbReference>
<comment type="subcellular location">
    <subcellularLocation>
        <location evidence="11">Mitochondrion</location>
    </subcellularLocation>
</comment>
<keyword evidence="14" id="KW-1185">Reference proteome</keyword>
<keyword evidence="11" id="KW-0496">Mitochondrion</keyword>
<reference evidence="13" key="1">
    <citation type="submission" date="2019-06" db="EMBL/GenBank/DDBJ databases">
        <title>G10K-VGP Goodes thornscrub tortoise genome, primary haplotype.</title>
        <authorList>
            <person name="Murphy B."/>
            <person name="Edwards T."/>
            <person name="Rhie A."/>
            <person name="Koren S."/>
            <person name="Phillippy A."/>
            <person name="Fedrigo O."/>
            <person name="Haase B."/>
            <person name="Mountcastle J."/>
            <person name="Lewin H."/>
            <person name="Damas J."/>
            <person name="Howe K."/>
            <person name="Formenti G."/>
            <person name="Myers G."/>
            <person name="Durbin R."/>
            <person name="Jarvis E.D."/>
        </authorList>
    </citation>
    <scope>NUCLEOTIDE SEQUENCE [LARGE SCALE GENOMIC DNA]</scope>
</reference>
<organism evidence="13 14">
    <name type="scientific">Gopherus evgoodei</name>
    <name type="common">Goodes thornscrub tortoise</name>
    <dbReference type="NCBI Taxonomy" id="1825980"/>
    <lineage>
        <taxon>Eukaryota</taxon>
        <taxon>Metazoa</taxon>
        <taxon>Chordata</taxon>
        <taxon>Craniata</taxon>
        <taxon>Vertebrata</taxon>
        <taxon>Euteleostomi</taxon>
        <taxon>Archelosauria</taxon>
        <taxon>Testudinata</taxon>
        <taxon>Testudines</taxon>
        <taxon>Cryptodira</taxon>
        <taxon>Durocryptodira</taxon>
        <taxon>Testudinoidea</taxon>
        <taxon>Testudinidae</taxon>
        <taxon>Gopherus</taxon>
    </lineage>
</organism>
<evidence type="ECO:0000256" key="7">
    <source>
        <dbReference type="ARBA" id="ARBA00023098"/>
    </source>
</evidence>
<dbReference type="GO" id="GO:0005524">
    <property type="term" value="F:ATP binding"/>
    <property type="evidence" value="ECO:0007669"/>
    <property type="project" value="UniProtKB-KW"/>
</dbReference>
<evidence type="ECO:0000256" key="8">
    <source>
        <dbReference type="ARBA" id="ARBA00023209"/>
    </source>
</evidence>
<dbReference type="EC" id="2.7.8.5" evidence="11"/>
<protein>
    <recommendedName>
        <fullName evidence="11">CDP-diacylglycerol--glycerol-3-phosphate 3-phosphatidyltransferase</fullName>
        <ecNumber evidence="11">2.7.8.5</ecNumber>
    </recommendedName>
</protein>
<dbReference type="GO" id="GO:0005783">
    <property type="term" value="C:endoplasmic reticulum"/>
    <property type="evidence" value="ECO:0007669"/>
    <property type="project" value="Ensembl"/>
</dbReference>
<evidence type="ECO:0000313" key="13">
    <source>
        <dbReference type="Ensembl" id="ENSGEVP00005020177.1"/>
    </source>
</evidence>
<evidence type="ECO:0000256" key="1">
    <source>
        <dbReference type="ARBA" id="ARBA00003537"/>
    </source>
</evidence>
<comment type="function">
    <text evidence="1 11">Functions in the biosynthesis of the anionic phospholipids phosphatidylglycerol and cardiolipin.</text>
</comment>
<keyword evidence="4 11" id="KW-0444">Lipid biosynthesis</keyword>
<evidence type="ECO:0000256" key="2">
    <source>
        <dbReference type="ARBA" id="ARBA00005042"/>
    </source>
</evidence>
<dbReference type="GO" id="GO:0032049">
    <property type="term" value="P:cardiolipin biosynthetic process"/>
    <property type="evidence" value="ECO:0007669"/>
    <property type="project" value="InterPro"/>
</dbReference>